<evidence type="ECO:0000313" key="1">
    <source>
        <dbReference type="EMBL" id="ERN02960.1"/>
    </source>
</evidence>
<dbReference type="Gramene" id="ERN02960">
    <property type="protein sequence ID" value="ERN02960"/>
    <property type="gene ID" value="AMTR_s00134p00055970"/>
</dbReference>
<name>W1P7K9_AMBTC</name>
<sequence length="135" mass="15419">MLKRNEGCLKDASRILPSPLFIASGRELLIFFDLLLYQVAKMFARWMVYFIRLQGCLPDGWLSEGLQMSATKWDTGGWFRWTESLKLPTRVQSNIREYCFRAKESAFCAGTLSFCANGGTRNQVVTNFSRTASIL</sequence>
<organism evidence="1 2">
    <name type="scientific">Amborella trichopoda</name>
    <dbReference type="NCBI Taxonomy" id="13333"/>
    <lineage>
        <taxon>Eukaryota</taxon>
        <taxon>Viridiplantae</taxon>
        <taxon>Streptophyta</taxon>
        <taxon>Embryophyta</taxon>
        <taxon>Tracheophyta</taxon>
        <taxon>Spermatophyta</taxon>
        <taxon>Magnoliopsida</taxon>
        <taxon>Amborellales</taxon>
        <taxon>Amborellaceae</taxon>
        <taxon>Amborella</taxon>
    </lineage>
</organism>
<dbReference type="HOGENOM" id="CLU_1888586_0_0_1"/>
<dbReference type="AlphaFoldDB" id="W1P7K9"/>
<evidence type="ECO:0000313" key="2">
    <source>
        <dbReference type="Proteomes" id="UP000017836"/>
    </source>
</evidence>
<gene>
    <name evidence="1" type="ORF">AMTR_s00134p00055970</name>
</gene>
<proteinExistence type="predicted"/>
<accession>W1P7K9</accession>
<dbReference type="Proteomes" id="UP000017836">
    <property type="component" value="Unassembled WGS sequence"/>
</dbReference>
<keyword evidence="2" id="KW-1185">Reference proteome</keyword>
<reference evidence="2" key="1">
    <citation type="journal article" date="2013" name="Science">
        <title>The Amborella genome and the evolution of flowering plants.</title>
        <authorList>
            <consortium name="Amborella Genome Project"/>
        </authorList>
    </citation>
    <scope>NUCLEOTIDE SEQUENCE [LARGE SCALE GENOMIC DNA]</scope>
</reference>
<dbReference type="EMBL" id="KI394460">
    <property type="protein sequence ID" value="ERN02960.1"/>
    <property type="molecule type" value="Genomic_DNA"/>
</dbReference>
<protein>
    <submittedName>
        <fullName evidence="1">Uncharacterized protein</fullName>
    </submittedName>
</protein>